<sequence length="75" mass="8628">MLITTFQLEEVVMVQLIHDLSLDLNPNPSLIHEVDEQMLINDTVETDQEDFEEEFHDYCVMELHPGLSLDACSHG</sequence>
<evidence type="ECO:0000313" key="1">
    <source>
        <dbReference type="EMBL" id="KAL3513472.1"/>
    </source>
</evidence>
<protein>
    <submittedName>
        <fullName evidence="1">Uncharacterized protein</fullName>
    </submittedName>
</protein>
<dbReference type="AlphaFoldDB" id="A0ABD2Z521"/>
<reference evidence="1 2" key="1">
    <citation type="submission" date="2024-11" db="EMBL/GenBank/DDBJ databases">
        <title>A near-complete genome assembly of Cinchona calisaya.</title>
        <authorList>
            <person name="Lian D.C."/>
            <person name="Zhao X.W."/>
            <person name="Wei L."/>
        </authorList>
    </citation>
    <scope>NUCLEOTIDE SEQUENCE [LARGE SCALE GENOMIC DNA]</scope>
    <source>
        <tissue evidence="1">Nenye</tissue>
    </source>
</reference>
<dbReference type="EMBL" id="JBJUIK010000011">
    <property type="protein sequence ID" value="KAL3513472.1"/>
    <property type="molecule type" value="Genomic_DNA"/>
</dbReference>
<accession>A0ABD2Z521</accession>
<name>A0ABD2Z521_9GENT</name>
<keyword evidence="2" id="KW-1185">Reference proteome</keyword>
<dbReference type="Proteomes" id="UP001630127">
    <property type="component" value="Unassembled WGS sequence"/>
</dbReference>
<proteinExistence type="predicted"/>
<comment type="caution">
    <text evidence="1">The sequence shown here is derived from an EMBL/GenBank/DDBJ whole genome shotgun (WGS) entry which is preliminary data.</text>
</comment>
<organism evidence="1 2">
    <name type="scientific">Cinchona calisaya</name>
    <dbReference type="NCBI Taxonomy" id="153742"/>
    <lineage>
        <taxon>Eukaryota</taxon>
        <taxon>Viridiplantae</taxon>
        <taxon>Streptophyta</taxon>
        <taxon>Embryophyta</taxon>
        <taxon>Tracheophyta</taxon>
        <taxon>Spermatophyta</taxon>
        <taxon>Magnoliopsida</taxon>
        <taxon>eudicotyledons</taxon>
        <taxon>Gunneridae</taxon>
        <taxon>Pentapetalae</taxon>
        <taxon>asterids</taxon>
        <taxon>lamiids</taxon>
        <taxon>Gentianales</taxon>
        <taxon>Rubiaceae</taxon>
        <taxon>Cinchonoideae</taxon>
        <taxon>Cinchoneae</taxon>
        <taxon>Cinchona</taxon>
    </lineage>
</organism>
<gene>
    <name evidence="1" type="ORF">ACH5RR_026189</name>
</gene>
<evidence type="ECO:0000313" key="2">
    <source>
        <dbReference type="Proteomes" id="UP001630127"/>
    </source>
</evidence>